<keyword evidence="2" id="KW-1185">Reference proteome</keyword>
<dbReference type="EMBL" id="JNVU01000014">
    <property type="protein sequence ID" value="KEI45187.1"/>
    <property type="molecule type" value="Genomic_DNA"/>
</dbReference>
<organism evidence="1 2">
    <name type="scientific">Saccharopolyspora rectivirgula</name>
    <dbReference type="NCBI Taxonomy" id="28042"/>
    <lineage>
        <taxon>Bacteria</taxon>
        <taxon>Bacillati</taxon>
        <taxon>Actinomycetota</taxon>
        <taxon>Actinomycetes</taxon>
        <taxon>Pseudonocardiales</taxon>
        <taxon>Pseudonocardiaceae</taxon>
        <taxon>Saccharopolyspora</taxon>
    </lineage>
</organism>
<proteinExistence type="predicted"/>
<evidence type="ECO:0000313" key="2">
    <source>
        <dbReference type="Proteomes" id="UP000031419"/>
    </source>
</evidence>
<name>A0A073B1P7_9PSEU</name>
<protein>
    <submittedName>
        <fullName evidence="1">Uncharacterized protein</fullName>
    </submittedName>
</protein>
<gene>
    <name evidence="1" type="ORF">GU90_05225</name>
</gene>
<dbReference type="AlphaFoldDB" id="A0A073B1P7"/>
<evidence type="ECO:0000313" key="1">
    <source>
        <dbReference type="EMBL" id="KEI45187.1"/>
    </source>
</evidence>
<dbReference type="RefSeq" id="WP_029719706.1">
    <property type="nucleotide sequence ID" value="NZ_JAJUIW010000004.1"/>
</dbReference>
<sequence>MNRNRTIDVPGAHGPAPEFIVTPETLDAVSLPGDRGGMILGSGPDGQPVAVSLLRPAPTRIVSVGGLYFARQLALRALATGAWVIIATARPAAWKMLEHTAGQTPDGKPVPLFQIRRLTHFPLPQFDEDTPLLVIHDGGAVPQQELFPPRAAWQTTMYVLPYLHPQVASTPAANAADLVLLQRLQLSGANHAQRIWSLQPQQAQQLTQLKDDQVIVLGNWTWTRVQLITSPKEQEILGPIRRGD</sequence>
<dbReference type="Proteomes" id="UP000031419">
    <property type="component" value="Unassembled WGS sequence"/>
</dbReference>
<comment type="caution">
    <text evidence="1">The sequence shown here is derived from an EMBL/GenBank/DDBJ whole genome shotgun (WGS) entry which is preliminary data.</text>
</comment>
<dbReference type="OrthoDB" id="4669120at2"/>
<dbReference type="STRING" id="28042.GU90_05225"/>
<dbReference type="eggNOG" id="ENOG50335W2">
    <property type="taxonomic scope" value="Bacteria"/>
</dbReference>
<accession>A0A073B1P7</accession>
<reference evidence="1 2" key="1">
    <citation type="submission" date="2014-06" db="EMBL/GenBank/DDBJ databases">
        <title>Saccharopolyspora rectivirgula DSM-43113 Genome sequencing.</title>
        <authorList>
            <person name="Barrera C."/>
            <person name="Millon L."/>
            <person name="Rognon B."/>
            <person name="Zaugg C."/>
            <person name="Monod M."/>
        </authorList>
    </citation>
    <scope>NUCLEOTIDE SEQUENCE [LARGE SCALE GENOMIC DNA]</scope>
    <source>
        <strain evidence="1 2">DSM 43113</strain>
    </source>
</reference>